<protein>
    <submittedName>
        <fullName evidence="1">Uncharacterized protein</fullName>
    </submittedName>
</protein>
<dbReference type="EMBL" id="JYDS01000452">
    <property type="protein sequence ID" value="KRZ05870.1"/>
    <property type="molecule type" value="Genomic_DNA"/>
</dbReference>
<proteinExistence type="predicted"/>
<dbReference type="EMBL" id="JYDV01000024">
    <property type="protein sequence ID" value="KRZ40759.1"/>
    <property type="molecule type" value="Genomic_DNA"/>
</dbReference>
<gene>
    <name evidence="1" type="ORF">T4B_5987</name>
    <name evidence="2" type="ORF">T4C_6224</name>
</gene>
<comment type="caution">
    <text evidence="1">The sequence shown here is derived from an EMBL/GenBank/DDBJ whole genome shotgun (WGS) entry which is preliminary data.</text>
</comment>
<dbReference type="AlphaFoldDB" id="A0A0V1H5A2"/>
<dbReference type="Proteomes" id="UP000054805">
    <property type="component" value="Unassembled WGS sequence"/>
</dbReference>
<dbReference type="Proteomes" id="UP000054826">
    <property type="component" value="Unassembled WGS sequence"/>
</dbReference>
<keyword evidence="3" id="KW-1185">Reference proteome</keyword>
<name>A0A0V1H5A2_TRIPS</name>
<sequence length="113" mass="12984">MLSTTGEIMPRCTGWGREKARSRFVKWIMRRLLEGEPLSVIDQALFLTYKYCQHLGRLCQGGRGGEGKRLEETRICNAILNNTVGSLDLPDFIYKDDGTLQMPFSQFDRQSQH</sequence>
<accession>A0A0V1H5A2</accession>
<evidence type="ECO:0000313" key="3">
    <source>
        <dbReference type="Proteomes" id="UP000054805"/>
    </source>
</evidence>
<organism evidence="1 3">
    <name type="scientific">Trichinella pseudospiralis</name>
    <name type="common">Parasitic roundworm</name>
    <dbReference type="NCBI Taxonomy" id="6337"/>
    <lineage>
        <taxon>Eukaryota</taxon>
        <taxon>Metazoa</taxon>
        <taxon>Ecdysozoa</taxon>
        <taxon>Nematoda</taxon>
        <taxon>Enoplea</taxon>
        <taxon>Dorylaimia</taxon>
        <taxon>Trichinellida</taxon>
        <taxon>Trichinellidae</taxon>
        <taxon>Trichinella</taxon>
    </lineage>
</organism>
<reference evidence="3 4" key="1">
    <citation type="submission" date="2015-01" db="EMBL/GenBank/DDBJ databases">
        <title>Evolution of Trichinella species and genotypes.</title>
        <authorList>
            <person name="Korhonen P.K."/>
            <person name="Edoardo P."/>
            <person name="Giuseppe L.R."/>
            <person name="Gasser R.B."/>
        </authorList>
    </citation>
    <scope>NUCLEOTIDE SEQUENCE [LARGE SCALE GENOMIC DNA]</scope>
    <source>
        <strain evidence="2">ISS176</strain>
        <strain evidence="1">ISS588</strain>
    </source>
</reference>
<evidence type="ECO:0000313" key="1">
    <source>
        <dbReference type="EMBL" id="KRZ05870.1"/>
    </source>
</evidence>
<evidence type="ECO:0000313" key="2">
    <source>
        <dbReference type="EMBL" id="KRZ40759.1"/>
    </source>
</evidence>
<evidence type="ECO:0000313" key="4">
    <source>
        <dbReference type="Proteomes" id="UP000054826"/>
    </source>
</evidence>